<accession>A0ACC2SPU1</accession>
<evidence type="ECO:0000313" key="2">
    <source>
        <dbReference type="Proteomes" id="UP001165960"/>
    </source>
</evidence>
<keyword evidence="2" id="KW-1185">Reference proteome</keyword>
<evidence type="ECO:0000313" key="1">
    <source>
        <dbReference type="EMBL" id="KAJ9064310.1"/>
    </source>
</evidence>
<comment type="caution">
    <text evidence="1">The sequence shown here is derived from an EMBL/GenBank/DDBJ whole genome shotgun (WGS) entry which is preliminary data.</text>
</comment>
<organism evidence="1 2">
    <name type="scientific">Entomophthora muscae</name>
    <dbReference type="NCBI Taxonomy" id="34485"/>
    <lineage>
        <taxon>Eukaryota</taxon>
        <taxon>Fungi</taxon>
        <taxon>Fungi incertae sedis</taxon>
        <taxon>Zoopagomycota</taxon>
        <taxon>Entomophthoromycotina</taxon>
        <taxon>Entomophthoromycetes</taxon>
        <taxon>Entomophthorales</taxon>
        <taxon>Entomophthoraceae</taxon>
        <taxon>Entomophthora</taxon>
    </lineage>
</organism>
<gene>
    <name evidence="1" type="ORF">DSO57_1031962</name>
</gene>
<dbReference type="Proteomes" id="UP001165960">
    <property type="component" value="Unassembled WGS sequence"/>
</dbReference>
<dbReference type="EMBL" id="QTSX02004495">
    <property type="protein sequence ID" value="KAJ9064310.1"/>
    <property type="molecule type" value="Genomic_DNA"/>
</dbReference>
<proteinExistence type="predicted"/>
<sequence length="201" mass="22585">MVYSECDECCAIISKDMDGEIYESRPFLLVFFLTLSASSFILTNKKNEETIVMWYSRLQKALDFLASLESNLLTAEFNLALENFYLVYFYLASTSKRWEEIGDGFKKMTSTHLLFSMEFYSQISGVFVASPDCPREVISGLLKVTLSRQARRNCSLDDDTGDFSSGGSGHLFVLSPCPFVGGCYIEGAPSISRLEAMFRMG</sequence>
<reference evidence="1" key="1">
    <citation type="submission" date="2022-04" db="EMBL/GenBank/DDBJ databases">
        <title>Genome of the entomopathogenic fungus Entomophthora muscae.</title>
        <authorList>
            <person name="Elya C."/>
            <person name="Lovett B.R."/>
            <person name="Lee E."/>
            <person name="Macias A.M."/>
            <person name="Hajek A.E."/>
            <person name="De Bivort B.L."/>
            <person name="Kasson M.T."/>
            <person name="De Fine Licht H.H."/>
            <person name="Stajich J.E."/>
        </authorList>
    </citation>
    <scope>NUCLEOTIDE SEQUENCE</scope>
    <source>
        <strain evidence="1">Berkeley</strain>
    </source>
</reference>
<protein>
    <submittedName>
        <fullName evidence="1">Uncharacterized protein</fullName>
    </submittedName>
</protein>
<name>A0ACC2SPU1_9FUNG</name>